<keyword evidence="5 8" id="KW-0378">Hydrolase</keyword>
<evidence type="ECO:0000256" key="4">
    <source>
        <dbReference type="ARBA" id="ARBA00022605"/>
    </source>
</evidence>
<dbReference type="Pfam" id="PF01502">
    <property type="entry name" value="PRA-CH"/>
    <property type="match status" value="1"/>
</dbReference>
<protein>
    <recommendedName>
        <fullName evidence="3">phosphoribosyl-AMP cyclohydrolase</fullName>
        <ecNumber evidence="3">3.5.4.19</ecNumber>
    </recommendedName>
</protein>
<dbReference type="EMBL" id="NKXS01003972">
    <property type="protein sequence ID" value="PIN07877.1"/>
    <property type="molecule type" value="Genomic_DNA"/>
</dbReference>
<dbReference type="STRING" id="429701.A0A2G9GRE6"/>
<accession>A0A2G9GRE6</accession>
<dbReference type="EC" id="3.5.4.19" evidence="3"/>
<evidence type="ECO:0000256" key="3">
    <source>
        <dbReference type="ARBA" id="ARBA00012721"/>
    </source>
</evidence>
<sequence>MNFIYICDIVLDCDRDSIIILGKSDGPICHARSEACYYNFC</sequence>
<dbReference type="GO" id="GO:0000105">
    <property type="term" value="P:L-histidine biosynthetic process"/>
    <property type="evidence" value="ECO:0007669"/>
    <property type="project" value="UniProtKB-UniPathway"/>
</dbReference>
<dbReference type="SUPFAM" id="SSF141734">
    <property type="entry name" value="HisI-like"/>
    <property type="match status" value="1"/>
</dbReference>
<organism evidence="8 9">
    <name type="scientific">Handroanthus impetiginosus</name>
    <dbReference type="NCBI Taxonomy" id="429701"/>
    <lineage>
        <taxon>Eukaryota</taxon>
        <taxon>Viridiplantae</taxon>
        <taxon>Streptophyta</taxon>
        <taxon>Embryophyta</taxon>
        <taxon>Tracheophyta</taxon>
        <taxon>Spermatophyta</taxon>
        <taxon>Magnoliopsida</taxon>
        <taxon>eudicotyledons</taxon>
        <taxon>Gunneridae</taxon>
        <taxon>Pentapetalae</taxon>
        <taxon>asterids</taxon>
        <taxon>lamiids</taxon>
        <taxon>Lamiales</taxon>
        <taxon>Bignoniaceae</taxon>
        <taxon>Crescentiina</taxon>
        <taxon>Tabebuia alliance</taxon>
        <taxon>Handroanthus</taxon>
    </lineage>
</organism>
<dbReference type="UniPathway" id="UPA00031">
    <property type="reaction ID" value="UER00008"/>
</dbReference>
<dbReference type="PANTHER" id="PTHR42945:SF1">
    <property type="entry name" value="HISTIDINE BIOSYNTHESIS BIFUNCTIONAL PROTEIN HIS7"/>
    <property type="match status" value="1"/>
</dbReference>
<evidence type="ECO:0000259" key="7">
    <source>
        <dbReference type="Pfam" id="PF01502"/>
    </source>
</evidence>
<feature type="domain" description="Phosphoribosyl-AMP cyclohydrolase" evidence="7">
    <location>
        <begin position="2"/>
        <end position="38"/>
    </location>
</feature>
<gene>
    <name evidence="8" type="ORF">CDL12_19554</name>
</gene>
<name>A0A2G9GRE6_9LAMI</name>
<evidence type="ECO:0000256" key="2">
    <source>
        <dbReference type="ARBA" id="ARBA00005169"/>
    </source>
</evidence>
<keyword evidence="9" id="KW-1185">Reference proteome</keyword>
<dbReference type="AlphaFoldDB" id="A0A2G9GRE6"/>
<dbReference type="GO" id="GO:0004635">
    <property type="term" value="F:phosphoribosyl-AMP cyclohydrolase activity"/>
    <property type="evidence" value="ECO:0007669"/>
    <property type="project" value="UniProtKB-EC"/>
</dbReference>
<reference evidence="9" key="1">
    <citation type="journal article" date="2018" name="Gigascience">
        <title>Genome assembly of the Pink Ipe (Handroanthus impetiginosus, Bignoniaceae), a highly valued, ecologically keystone Neotropical timber forest tree.</title>
        <authorList>
            <person name="Silva-Junior O.B."/>
            <person name="Grattapaglia D."/>
            <person name="Novaes E."/>
            <person name="Collevatti R.G."/>
        </authorList>
    </citation>
    <scope>NUCLEOTIDE SEQUENCE [LARGE SCALE GENOMIC DNA]</scope>
    <source>
        <strain evidence="9">cv. UFG-1</strain>
    </source>
</reference>
<proteinExistence type="predicted"/>
<comment type="pathway">
    <text evidence="2">Amino-acid biosynthesis; L-histidine biosynthesis; L-histidine from 5-phospho-alpha-D-ribose 1-diphosphate: step 3/9.</text>
</comment>
<keyword evidence="6" id="KW-0368">Histidine biosynthesis</keyword>
<evidence type="ECO:0000256" key="1">
    <source>
        <dbReference type="ARBA" id="ARBA00000024"/>
    </source>
</evidence>
<comment type="caution">
    <text evidence="8">The sequence shown here is derived from an EMBL/GenBank/DDBJ whole genome shotgun (WGS) entry which is preliminary data.</text>
</comment>
<dbReference type="InterPro" id="IPR002496">
    <property type="entry name" value="PRib_AMP_CycHydrolase_dom"/>
</dbReference>
<keyword evidence="4" id="KW-0028">Amino-acid biosynthesis</keyword>
<dbReference type="InterPro" id="IPR038019">
    <property type="entry name" value="PRib_AMP_CycHydrolase_sf"/>
</dbReference>
<evidence type="ECO:0000313" key="8">
    <source>
        <dbReference type="EMBL" id="PIN07877.1"/>
    </source>
</evidence>
<dbReference type="OrthoDB" id="1703565at2759"/>
<dbReference type="Proteomes" id="UP000231279">
    <property type="component" value="Unassembled WGS sequence"/>
</dbReference>
<evidence type="ECO:0000256" key="6">
    <source>
        <dbReference type="ARBA" id="ARBA00023102"/>
    </source>
</evidence>
<comment type="catalytic activity">
    <reaction evidence="1">
        <text>1-(5-phospho-beta-D-ribosyl)-5'-AMP + H2O = 1-(5-phospho-beta-D-ribosyl)-5-[(5-phospho-beta-D-ribosylamino)methylideneamino]imidazole-4-carboxamide</text>
        <dbReference type="Rhea" id="RHEA:20049"/>
        <dbReference type="ChEBI" id="CHEBI:15377"/>
        <dbReference type="ChEBI" id="CHEBI:58435"/>
        <dbReference type="ChEBI" id="CHEBI:59457"/>
        <dbReference type="EC" id="3.5.4.19"/>
    </reaction>
</comment>
<evidence type="ECO:0000313" key="9">
    <source>
        <dbReference type="Proteomes" id="UP000231279"/>
    </source>
</evidence>
<dbReference type="PANTHER" id="PTHR42945">
    <property type="entry name" value="HISTIDINE BIOSYNTHESIS BIFUNCTIONAL PROTEIN"/>
    <property type="match status" value="1"/>
</dbReference>
<evidence type="ECO:0000256" key="5">
    <source>
        <dbReference type="ARBA" id="ARBA00022801"/>
    </source>
</evidence>